<comment type="subcellular location">
    <subcellularLocation>
        <location evidence="1 7">Cell membrane</location>
        <topology evidence="1 7">Multi-pass membrane protein</topology>
    </subcellularLocation>
</comment>
<evidence type="ECO:0000256" key="5">
    <source>
        <dbReference type="ARBA" id="ARBA00022989"/>
    </source>
</evidence>
<evidence type="ECO:0000256" key="7">
    <source>
        <dbReference type="RuleBase" id="RU363032"/>
    </source>
</evidence>
<proteinExistence type="inferred from homology"/>
<keyword evidence="6 7" id="KW-0472">Membrane</keyword>
<keyword evidence="10" id="KW-1185">Reference proteome</keyword>
<dbReference type="PANTHER" id="PTHR43386:SF1">
    <property type="entry name" value="D,D-DIPEPTIDE TRANSPORT SYSTEM PERMEASE PROTEIN DDPC-RELATED"/>
    <property type="match status" value="1"/>
</dbReference>
<feature type="transmembrane region" description="Helical" evidence="7">
    <location>
        <begin position="89"/>
        <end position="111"/>
    </location>
</feature>
<evidence type="ECO:0000256" key="2">
    <source>
        <dbReference type="ARBA" id="ARBA00022448"/>
    </source>
</evidence>
<dbReference type="PANTHER" id="PTHR43386">
    <property type="entry name" value="OLIGOPEPTIDE TRANSPORT SYSTEM PERMEASE PROTEIN APPC"/>
    <property type="match status" value="1"/>
</dbReference>
<dbReference type="InterPro" id="IPR035906">
    <property type="entry name" value="MetI-like_sf"/>
</dbReference>
<evidence type="ECO:0000256" key="4">
    <source>
        <dbReference type="ARBA" id="ARBA00022692"/>
    </source>
</evidence>
<dbReference type="InterPro" id="IPR000515">
    <property type="entry name" value="MetI-like"/>
</dbReference>
<feature type="transmembrane region" description="Helical" evidence="7">
    <location>
        <begin position="251"/>
        <end position="273"/>
    </location>
</feature>
<feature type="transmembrane region" description="Helical" evidence="7">
    <location>
        <begin position="149"/>
        <end position="167"/>
    </location>
</feature>
<evidence type="ECO:0000313" key="9">
    <source>
        <dbReference type="EMBL" id="PQP79335.1"/>
    </source>
</evidence>
<evidence type="ECO:0000256" key="1">
    <source>
        <dbReference type="ARBA" id="ARBA00004651"/>
    </source>
</evidence>
<dbReference type="PROSITE" id="PS50928">
    <property type="entry name" value="ABC_TM1"/>
    <property type="match status" value="1"/>
</dbReference>
<dbReference type="EMBL" id="PUUG01000067">
    <property type="protein sequence ID" value="PQP79335.1"/>
    <property type="molecule type" value="Genomic_DNA"/>
</dbReference>
<keyword evidence="3" id="KW-1003">Cell membrane</keyword>
<dbReference type="InterPro" id="IPR050366">
    <property type="entry name" value="BP-dependent_transpt_permease"/>
</dbReference>
<comment type="similarity">
    <text evidence="7">Belongs to the binding-protein-dependent transport system permease family.</text>
</comment>
<dbReference type="Pfam" id="PF00528">
    <property type="entry name" value="BPD_transp_1"/>
    <property type="match status" value="1"/>
</dbReference>
<evidence type="ECO:0000313" key="10">
    <source>
        <dbReference type="Proteomes" id="UP000238672"/>
    </source>
</evidence>
<gene>
    <name evidence="9" type="ORF">C6B37_02070</name>
</gene>
<feature type="transmembrane region" description="Helical" evidence="7">
    <location>
        <begin position="21"/>
        <end position="43"/>
    </location>
</feature>
<dbReference type="Gene3D" id="1.10.3720.10">
    <property type="entry name" value="MetI-like"/>
    <property type="match status" value="1"/>
</dbReference>
<dbReference type="GO" id="GO:0005886">
    <property type="term" value="C:plasma membrane"/>
    <property type="evidence" value="ECO:0007669"/>
    <property type="project" value="UniProtKB-SubCell"/>
</dbReference>
<keyword evidence="2 7" id="KW-0813">Transport</keyword>
<sequence length="287" mass="32594">MIKNNFLLLQIKKIFKIMKNKNILCGAFFLTILFFFVCFRSFLNIPDPYVSSNSKPLQSISSKHWLGTDETGYDLFSRVLEGTKVSLRISIITVIISSLIGSFLGLLAGYFRSFLDHIIIFLCDLIIFFPDIIIAILIMLMFTKQKAEHNLIIILTIAYIPSYIRIIRANTLTIKQKDFVKASKALGANDMQIIKRHILPNILSNLITKIILNISSVILAISSLGFIGLGLDRSIAEWGNILYSSKNYILNYPHLFYGPFIIIFCTIFSLNLIGKGLISYFEKNSNN</sequence>
<dbReference type="GO" id="GO:0055085">
    <property type="term" value="P:transmembrane transport"/>
    <property type="evidence" value="ECO:0007669"/>
    <property type="project" value="InterPro"/>
</dbReference>
<keyword evidence="5 7" id="KW-1133">Transmembrane helix</keyword>
<evidence type="ECO:0000256" key="6">
    <source>
        <dbReference type="ARBA" id="ARBA00023136"/>
    </source>
</evidence>
<dbReference type="SUPFAM" id="SSF161098">
    <property type="entry name" value="MetI-like"/>
    <property type="match status" value="1"/>
</dbReference>
<dbReference type="CDD" id="cd06261">
    <property type="entry name" value="TM_PBP2"/>
    <property type="match status" value="1"/>
</dbReference>
<keyword evidence="4 7" id="KW-0812">Transmembrane</keyword>
<dbReference type="Proteomes" id="UP000238672">
    <property type="component" value="Unassembled WGS sequence"/>
</dbReference>
<feature type="transmembrane region" description="Helical" evidence="7">
    <location>
        <begin position="210"/>
        <end position="231"/>
    </location>
</feature>
<feature type="transmembrane region" description="Helical" evidence="7">
    <location>
        <begin position="118"/>
        <end position="143"/>
    </location>
</feature>
<protein>
    <submittedName>
        <fullName evidence="9">ABC transporter permease</fullName>
    </submittedName>
</protein>
<organism evidence="9 10">
    <name type="scientific">Candidatus Phytoplasma phoenicium</name>
    <dbReference type="NCBI Taxonomy" id="198422"/>
    <lineage>
        <taxon>Bacteria</taxon>
        <taxon>Bacillati</taxon>
        <taxon>Mycoplasmatota</taxon>
        <taxon>Mollicutes</taxon>
        <taxon>Acholeplasmatales</taxon>
        <taxon>Acholeplasmataceae</taxon>
        <taxon>Candidatus Phytoplasma</taxon>
        <taxon>16SrIX (Pigeon pea witches'-broom group)</taxon>
    </lineage>
</organism>
<evidence type="ECO:0000259" key="8">
    <source>
        <dbReference type="PROSITE" id="PS50928"/>
    </source>
</evidence>
<feature type="domain" description="ABC transmembrane type-1" evidence="8">
    <location>
        <begin position="83"/>
        <end position="274"/>
    </location>
</feature>
<reference evidence="9 10" key="1">
    <citation type="submission" date="2018-02" db="EMBL/GenBank/DDBJ databases">
        <title>Metagenomics reveals mixed infection of spiroplasma and phytoplasma in chicory.</title>
        <authorList>
            <person name="Polano C."/>
            <person name="Moruzzi S."/>
            <person name="Ermacora P."/>
            <person name="Ferrini F."/>
            <person name="Martini M."/>
            <person name="Firrao G."/>
        </authorList>
    </citation>
    <scope>NUCLEOTIDE SEQUENCE [LARGE SCALE GENOMIC DNA]</scope>
    <source>
        <strain evidence="9 10">ChiP</strain>
    </source>
</reference>
<name>A0A2S8NTR8_9MOLU</name>
<dbReference type="AlphaFoldDB" id="A0A2S8NTR8"/>
<accession>A0A2S8NTR8</accession>
<evidence type="ECO:0000256" key="3">
    <source>
        <dbReference type="ARBA" id="ARBA00022475"/>
    </source>
</evidence>
<comment type="caution">
    <text evidence="9">The sequence shown here is derived from an EMBL/GenBank/DDBJ whole genome shotgun (WGS) entry which is preliminary data.</text>
</comment>